<evidence type="ECO:0000313" key="2">
    <source>
        <dbReference type="Proteomes" id="UP001235343"/>
    </source>
</evidence>
<name>A0ABT7L0U8_9BACI</name>
<reference evidence="1 2" key="1">
    <citation type="submission" date="2023-06" db="EMBL/GenBank/DDBJ databases">
        <title>Aquibacillus rhizosphaerae LR5S19.</title>
        <authorList>
            <person name="Sun J.-Q."/>
        </authorList>
    </citation>
    <scope>NUCLEOTIDE SEQUENCE [LARGE SCALE GENOMIC DNA]</scope>
    <source>
        <strain evidence="1 2">LR5S19</strain>
    </source>
</reference>
<dbReference type="EMBL" id="JASTZU010000001">
    <property type="protein sequence ID" value="MDL4838969.1"/>
    <property type="molecule type" value="Genomic_DNA"/>
</dbReference>
<accession>A0ABT7L0U8</accession>
<proteinExistence type="predicted"/>
<comment type="caution">
    <text evidence="1">The sequence shown here is derived from an EMBL/GenBank/DDBJ whole genome shotgun (WGS) entry which is preliminary data.</text>
</comment>
<dbReference type="RefSeq" id="WP_285929737.1">
    <property type="nucleotide sequence ID" value="NZ_JASTZU010000001.1"/>
</dbReference>
<protein>
    <submittedName>
        <fullName evidence="1">Uncharacterized protein</fullName>
    </submittedName>
</protein>
<organism evidence="1 2">
    <name type="scientific">Aquibacillus rhizosphaerae</name>
    <dbReference type="NCBI Taxonomy" id="3051431"/>
    <lineage>
        <taxon>Bacteria</taxon>
        <taxon>Bacillati</taxon>
        <taxon>Bacillota</taxon>
        <taxon>Bacilli</taxon>
        <taxon>Bacillales</taxon>
        <taxon>Bacillaceae</taxon>
        <taxon>Aquibacillus</taxon>
    </lineage>
</organism>
<sequence length="76" mass="8961">MVNVEQFAVKGKILKEKHNSNPNLRFWTQDIMDEKVYIAKDSLNDETWYRVSIIKSEVEVSEITLISNLSDFDFHI</sequence>
<keyword evidence="2" id="KW-1185">Reference proteome</keyword>
<dbReference type="Proteomes" id="UP001235343">
    <property type="component" value="Unassembled WGS sequence"/>
</dbReference>
<gene>
    <name evidence="1" type="ORF">QQS35_00575</name>
</gene>
<evidence type="ECO:0000313" key="1">
    <source>
        <dbReference type="EMBL" id="MDL4838969.1"/>
    </source>
</evidence>